<reference evidence="1 2" key="1">
    <citation type="journal article" date="2019" name="Sci. Rep.">
        <title>Orb-weaving spider Araneus ventricosus genome elucidates the spidroin gene catalogue.</title>
        <authorList>
            <person name="Kono N."/>
            <person name="Nakamura H."/>
            <person name="Ohtoshi R."/>
            <person name="Moran D.A.P."/>
            <person name="Shinohara A."/>
            <person name="Yoshida Y."/>
            <person name="Fujiwara M."/>
            <person name="Mori M."/>
            <person name="Tomita M."/>
            <person name="Arakawa K."/>
        </authorList>
    </citation>
    <scope>NUCLEOTIDE SEQUENCE [LARGE SCALE GENOMIC DNA]</scope>
</reference>
<sequence>MLSIIDLVREDTFRTVMLKIEDVKYIFVWFSTPKIVTRHNAEEKEKEGRNIRFSRGFAVECPPECMVPTRRRPSAQGIKCPTVHSGHIPVTSHWVWWLRRMASTLT</sequence>
<comment type="caution">
    <text evidence="1">The sequence shown here is derived from an EMBL/GenBank/DDBJ whole genome shotgun (WGS) entry which is preliminary data.</text>
</comment>
<organism evidence="1 2">
    <name type="scientific">Araneus ventricosus</name>
    <name type="common">Orbweaver spider</name>
    <name type="synonym">Epeira ventricosa</name>
    <dbReference type="NCBI Taxonomy" id="182803"/>
    <lineage>
        <taxon>Eukaryota</taxon>
        <taxon>Metazoa</taxon>
        <taxon>Ecdysozoa</taxon>
        <taxon>Arthropoda</taxon>
        <taxon>Chelicerata</taxon>
        <taxon>Arachnida</taxon>
        <taxon>Araneae</taxon>
        <taxon>Araneomorphae</taxon>
        <taxon>Entelegynae</taxon>
        <taxon>Araneoidea</taxon>
        <taxon>Araneidae</taxon>
        <taxon>Araneus</taxon>
    </lineage>
</organism>
<evidence type="ECO:0000313" key="1">
    <source>
        <dbReference type="EMBL" id="GBL90928.1"/>
    </source>
</evidence>
<dbReference type="AlphaFoldDB" id="A0A4Y2BFV8"/>
<dbReference type="EMBL" id="BGPR01000075">
    <property type="protein sequence ID" value="GBL90928.1"/>
    <property type="molecule type" value="Genomic_DNA"/>
</dbReference>
<evidence type="ECO:0000313" key="2">
    <source>
        <dbReference type="Proteomes" id="UP000499080"/>
    </source>
</evidence>
<protein>
    <submittedName>
        <fullName evidence="1">Uncharacterized protein</fullName>
    </submittedName>
</protein>
<gene>
    <name evidence="1" type="ORF">AVEN_28025_1</name>
</gene>
<accession>A0A4Y2BFV8</accession>
<keyword evidence="2" id="KW-1185">Reference proteome</keyword>
<proteinExistence type="predicted"/>
<name>A0A4Y2BFV8_ARAVE</name>
<dbReference type="Proteomes" id="UP000499080">
    <property type="component" value="Unassembled WGS sequence"/>
</dbReference>